<evidence type="ECO:0000256" key="2">
    <source>
        <dbReference type="ARBA" id="ARBA00006434"/>
    </source>
</evidence>
<dbReference type="InterPro" id="IPR001734">
    <property type="entry name" value="Na/solute_symporter"/>
</dbReference>
<feature type="transmembrane region" description="Helical" evidence="7">
    <location>
        <begin position="276"/>
        <end position="295"/>
    </location>
</feature>
<evidence type="ECO:0000313" key="8">
    <source>
        <dbReference type="EMBL" id="CAH1000156.1"/>
    </source>
</evidence>
<sequence length="601" mass="65663">MAIYAVFIIGYGLYSAKAQSSEEYFLAGRDMTWPIVGISLFAANISSSTLVGLAGDAYKTNTNVFNYEWLASVILVFFAVFFLPFYLKSKVYTMPEFLERRYDVRSRYYFSFITIVGNVMLDTAAGLYVGTVILKLLFPNLSTFAIVSILALAAAAYTVPGGLNSVIQTEVIQAILLIFGSCLITYYTFDAIGGWSNMIATLNEMGAAGTLPNPNGVDAVASGYPQGTATSVIPLAERVYDSAGYAPSSAEEVLSLVRPTGDTLREFLLGTGGDGFMPWTGLLLGAPILGFYFWANNQFMVQRVLGAKDINHGRWGALFAGLLKLPVLFIMVLPGTAAIVYIQQQGGLAEGFDISTINYQLPGGGICENLVDCPNATYPVLLFEMLPTGILGLVLAGLLAAMMSSVSATFNSASTLITMDFAIKIKPDLTSKQLVRIGQISTLVLVVLACLWAPQIEKYDSLWEYLQLVLSFIAPPIAAAFIVGLFNTRANGTGAFVSLMAGAAISVIYLFADAFGWDSWFTEMHFLHRTVYLFIVCALINLGVSYQTAPPRAEQVANYTWSKRLIAEETEELRELPWYQNYRYQAVILLLLTAILVGYFW</sequence>
<protein>
    <submittedName>
        <fullName evidence="8">Sodium/glucose cotransporter</fullName>
    </submittedName>
</protein>
<dbReference type="PROSITE" id="PS50283">
    <property type="entry name" value="NA_SOLUT_SYMP_3"/>
    <property type="match status" value="1"/>
</dbReference>
<evidence type="ECO:0000256" key="1">
    <source>
        <dbReference type="ARBA" id="ARBA00004141"/>
    </source>
</evidence>
<dbReference type="Pfam" id="PF00474">
    <property type="entry name" value="SSF"/>
    <property type="match status" value="1"/>
</dbReference>
<feature type="transmembrane region" description="Helical" evidence="7">
    <location>
        <begin position="171"/>
        <end position="189"/>
    </location>
</feature>
<feature type="transmembrane region" description="Helical" evidence="7">
    <location>
        <begin position="390"/>
        <end position="413"/>
    </location>
</feature>
<dbReference type="CDD" id="cd10329">
    <property type="entry name" value="SLC5sbd_SGLT1-like"/>
    <property type="match status" value="1"/>
</dbReference>
<evidence type="ECO:0000256" key="5">
    <source>
        <dbReference type="ARBA" id="ARBA00023136"/>
    </source>
</evidence>
<evidence type="ECO:0000256" key="4">
    <source>
        <dbReference type="ARBA" id="ARBA00022989"/>
    </source>
</evidence>
<keyword evidence="4 7" id="KW-1133">Transmembrane helix</keyword>
<gene>
    <name evidence="8" type="primary">sglT_2</name>
    <name evidence="8" type="ORF">LEM8419_01303</name>
</gene>
<evidence type="ECO:0000313" key="9">
    <source>
        <dbReference type="Proteomes" id="UP000837803"/>
    </source>
</evidence>
<proteinExistence type="inferred from homology"/>
<keyword evidence="9" id="KW-1185">Reference proteome</keyword>
<organism evidence="8 9">
    <name type="scientific">Neolewinella maritima</name>
    <dbReference type="NCBI Taxonomy" id="1383882"/>
    <lineage>
        <taxon>Bacteria</taxon>
        <taxon>Pseudomonadati</taxon>
        <taxon>Bacteroidota</taxon>
        <taxon>Saprospiria</taxon>
        <taxon>Saprospirales</taxon>
        <taxon>Lewinellaceae</taxon>
        <taxon>Neolewinella</taxon>
    </lineage>
</organism>
<dbReference type="PROSITE" id="PS00457">
    <property type="entry name" value="NA_SOLUT_SYMP_2"/>
    <property type="match status" value="1"/>
</dbReference>
<dbReference type="Proteomes" id="UP000837803">
    <property type="component" value="Unassembled WGS sequence"/>
</dbReference>
<feature type="transmembrane region" description="Helical" evidence="7">
    <location>
        <begin position="434"/>
        <end position="454"/>
    </location>
</feature>
<evidence type="ECO:0000256" key="6">
    <source>
        <dbReference type="RuleBase" id="RU362091"/>
    </source>
</evidence>
<feature type="transmembrane region" description="Helical" evidence="7">
    <location>
        <begin position="316"/>
        <end position="342"/>
    </location>
</feature>
<feature type="transmembrane region" description="Helical" evidence="7">
    <location>
        <begin position="531"/>
        <end position="549"/>
    </location>
</feature>
<dbReference type="NCBIfam" id="TIGR00813">
    <property type="entry name" value="sss"/>
    <property type="match status" value="1"/>
</dbReference>
<comment type="similarity">
    <text evidence="2 6">Belongs to the sodium:solute symporter (SSF) (TC 2.A.21) family.</text>
</comment>
<evidence type="ECO:0000256" key="3">
    <source>
        <dbReference type="ARBA" id="ARBA00022692"/>
    </source>
</evidence>
<keyword evidence="3 7" id="KW-0812">Transmembrane</keyword>
<feature type="transmembrane region" description="Helical" evidence="7">
    <location>
        <begin position="141"/>
        <end position="159"/>
    </location>
</feature>
<dbReference type="Gene3D" id="1.20.1730.10">
    <property type="entry name" value="Sodium/glucose cotransporter"/>
    <property type="match status" value="1"/>
</dbReference>
<dbReference type="EMBL" id="CAKLPZ010000001">
    <property type="protein sequence ID" value="CAH1000156.1"/>
    <property type="molecule type" value="Genomic_DNA"/>
</dbReference>
<keyword evidence="5 7" id="KW-0472">Membrane</keyword>
<dbReference type="InterPro" id="IPR018212">
    <property type="entry name" value="Na/solute_symporter_CS"/>
</dbReference>
<dbReference type="InterPro" id="IPR038377">
    <property type="entry name" value="Na/Glc_symporter_sf"/>
</dbReference>
<feature type="transmembrane region" description="Helical" evidence="7">
    <location>
        <begin position="108"/>
        <end position="129"/>
    </location>
</feature>
<accession>A0ABN8F0Q0</accession>
<feature type="transmembrane region" description="Helical" evidence="7">
    <location>
        <begin position="69"/>
        <end position="87"/>
    </location>
</feature>
<feature type="transmembrane region" description="Helical" evidence="7">
    <location>
        <begin position="466"/>
        <end position="486"/>
    </location>
</feature>
<comment type="subcellular location">
    <subcellularLocation>
        <location evidence="1">Membrane</location>
        <topology evidence="1">Multi-pass membrane protein</topology>
    </subcellularLocation>
</comment>
<dbReference type="PANTHER" id="PTHR11819">
    <property type="entry name" value="SOLUTE CARRIER FAMILY 5"/>
    <property type="match status" value="1"/>
</dbReference>
<name>A0ABN8F0Q0_9BACT</name>
<feature type="transmembrane region" description="Helical" evidence="7">
    <location>
        <begin position="493"/>
        <end position="511"/>
    </location>
</feature>
<evidence type="ECO:0000256" key="7">
    <source>
        <dbReference type="SAM" id="Phobius"/>
    </source>
</evidence>
<reference evidence="8" key="1">
    <citation type="submission" date="2021-12" db="EMBL/GenBank/DDBJ databases">
        <authorList>
            <person name="Rodrigo-Torres L."/>
            <person name="Arahal R. D."/>
            <person name="Lucena T."/>
        </authorList>
    </citation>
    <scope>NUCLEOTIDE SEQUENCE</scope>
    <source>
        <strain evidence="8">CECT 8419</strain>
    </source>
</reference>
<dbReference type="PANTHER" id="PTHR11819:SF195">
    <property type="entry name" value="SODIUM_GLUCOSE COTRANSPORTER 4"/>
    <property type="match status" value="1"/>
</dbReference>
<feature type="transmembrane region" description="Helical" evidence="7">
    <location>
        <begin position="582"/>
        <end position="600"/>
    </location>
</feature>
<comment type="caution">
    <text evidence="8">The sequence shown here is derived from an EMBL/GenBank/DDBJ whole genome shotgun (WGS) entry which is preliminary data.</text>
</comment>